<comment type="catalytic activity">
    <reaction evidence="8">
        <text>arsenic triglutathione + 3 [thioredoxin]-dithiol + 3 S-adenosyl-L-methionine = trimethylarsine + 3 [thioredoxin]-disulfide + 3 glutathione + 3 S-adenosyl-L-homocysteine + 3 H(+)</text>
        <dbReference type="Rhea" id="RHEA:69432"/>
        <dbReference type="Rhea" id="RHEA-COMP:10698"/>
        <dbReference type="Rhea" id="RHEA-COMP:10700"/>
        <dbReference type="ChEBI" id="CHEBI:15378"/>
        <dbReference type="ChEBI" id="CHEBI:27130"/>
        <dbReference type="ChEBI" id="CHEBI:29950"/>
        <dbReference type="ChEBI" id="CHEBI:50058"/>
        <dbReference type="ChEBI" id="CHEBI:57856"/>
        <dbReference type="ChEBI" id="CHEBI:57925"/>
        <dbReference type="ChEBI" id="CHEBI:59789"/>
        <dbReference type="ChEBI" id="CHEBI:183640"/>
        <dbReference type="EC" id="2.1.1.137"/>
    </reaction>
</comment>
<comment type="catalytic activity">
    <reaction evidence="7">
        <text>arsenic triglutathione + 2 [thioredoxin]-dithiol + 2 S-adenosyl-L-methionine + H2O = dimethylarsinous acid + 2 [thioredoxin]-disulfide + 3 glutathione + 2 S-adenosyl-L-homocysteine + 2 H(+)</text>
        <dbReference type="Rhea" id="RHEA:69464"/>
        <dbReference type="Rhea" id="RHEA-COMP:10698"/>
        <dbReference type="Rhea" id="RHEA-COMP:10700"/>
        <dbReference type="ChEBI" id="CHEBI:15377"/>
        <dbReference type="ChEBI" id="CHEBI:15378"/>
        <dbReference type="ChEBI" id="CHEBI:23808"/>
        <dbReference type="ChEBI" id="CHEBI:29950"/>
        <dbReference type="ChEBI" id="CHEBI:50058"/>
        <dbReference type="ChEBI" id="CHEBI:57856"/>
        <dbReference type="ChEBI" id="CHEBI:57925"/>
        <dbReference type="ChEBI" id="CHEBI:59789"/>
        <dbReference type="ChEBI" id="CHEBI:183640"/>
        <dbReference type="EC" id="2.1.1.137"/>
    </reaction>
</comment>
<evidence type="ECO:0000256" key="3">
    <source>
        <dbReference type="ARBA" id="ARBA00034487"/>
    </source>
</evidence>
<keyword evidence="10" id="KW-0489">Methyltransferase</keyword>
<dbReference type="GO" id="GO:0032259">
    <property type="term" value="P:methylation"/>
    <property type="evidence" value="ECO:0007669"/>
    <property type="project" value="UniProtKB-KW"/>
</dbReference>
<dbReference type="InterPro" id="IPR025714">
    <property type="entry name" value="Methyltranfer_dom"/>
</dbReference>
<evidence type="ECO:0000256" key="7">
    <source>
        <dbReference type="ARBA" id="ARBA00047943"/>
    </source>
</evidence>
<sequence>MTVKEVTNEQIHEAVQEKYGRIAENFAPKLNVLDDSASCCDPKSGNSDYCGSDLYDVDLSQLPNDVTGLSLGCGDPIAIASLEAGQTVLDLGSGGGIDCFLAAQRVGPTGHVIGVDMTPTMLEKAKRNKAKLSVEHVEFREGQIEALPVADASVDVIISNCVINLSPDKTAVFREAYRVLKPGGRLAVSDMVTRGKFTAQERADMSAWVGCITGAEDVADMTTWMKDAGFSQISIQNKDEAGVELAESVPHSGSAQIFSARITAVKPEEAA</sequence>
<dbReference type="Pfam" id="PF13847">
    <property type="entry name" value="Methyltransf_31"/>
    <property type="match status" value="1"/>
</dbReference>
<keyword evidence="1 10" id="KW-0808">Transferase</keyword>
<evidence type="ECO:0000259" key="9">
    <source>
        <dbReference type="Pfam" id="PF13847"/>
    </source>
</evidence>
<evidence type="ECO:0000256" key="1">
    <source>
        <dbReference type="ARBA" id="ARBA00022679"/>
    </source>
</evidence>
<evidence type="ECO:0000256" key="6">
    <source>
        <dbReference type="ARBA" id="ARBA00047941"/>
    </source>
</evidence>
<dbReference type="PANTHER" id="PTHR43675:SF8">
    <property type="entry name" value="ARSENITE METHYLTRANSFERASE"/>
    <property type="match status" value="1"/>
</dbReference>
<dbReference type="InterPro" id="IPR026669">
    <property type="entry name" value="Arsenite_MeTrfase-like"/>
</dbReference>
<gene>
    <name evidence="10" type="ORF">MNBD_CHLOROFLEXI01-3754</name>
</gene>
<keyword evidence="2" id="KW-0949">S-adenosyl-L-methionine</keyword>
<evidence type="ECO:0000256" key="2">
    <source>
        <dbReference type="ARBA" id="ARBA00022691"/>
    </source>
</evidence>
<dbReference type="CDD" id="cd02440">
    <property type="entry name" value="AdoMet_MTases"/>
    <property type="match status" value="1"/>
</dbReference>
<evidence type="ECO:0000256" key="4">
    <source>
        <dbReference type="ARBA" id="ARBA00034521"/>
    </source>
</evidence>
<dbReference type="GO" id="GO:0030791">
    <property type="term" value="F:arsenite methyltransferase activity"/>
    <property type="evidence" value="ECO:0007669"/>
    <property type="project" value="UniProtKB-EC"/>
</dbReference>
<feature type="domain" description="Methyltransferase" evidence="9">
    <location>
        <begin position="83"/>
        <end position="229"/>
    </location>
</feature>
<dbReference type="InterPro" id="IPR029063">
    <property type="entry name" value="SAM-dependent_MTases_sf"/>
</dbReference>
<name>A0A3B0V837_9ZZZZ</name>
<accession>A0A3B0V837</accession>
<organism evidence="10">
    <name type="scientific">hydrothermal vent metagenome</name>
    <dbReference type="NCBI Taxonomy" id="652676"/>
    <lineage>
        <taxon>unclassified sequences</taxon>
        <taxon>metagenomes</taxon>
        <taxon>ecological metagenomes</taxon>
    </lineage>
</organism>
<evidence type="ECO:0000256" key="5">
    <source>
        <dbReference type="ARBA" id="ARBA00034545"/>
    </source>
</evidence>
<reference evidence="10" key="1">
    <citation type="submission" date="2018-06" db="EMBL/GenBank/DDBJ databases">
        <authorList>
            <person name="Zhirakovskaya E."/>
        </authorList>
    </citation>
    <scope>NUCLEOTIDE SEQUENCE</scope>
</reference>
<dbReference type="Gene3D" id="3.40.50.150">
    <property type="entry name" value="Vaccinia Virus protein VP39"/>
    <property type="match status" value="1"/>
</dbReference>
<comment type="catalytic activity">
    <reaction evidence="6">
        <text>arsenic triglutathione + [thioredoxin]-dithiol + S-adenosyl-L-methionine + 2 H2O = methylarsonous acid + [thioredoxin]-disulfide + 3 glutathione + S-adenosyl-L-homocysteine + H(+)</text>
        <dbReference type="Rhea" id="RHEA:69460"/>
        <dbReference type="Rhea" id="RHEA-COMP:10698"/>
        <dbReference type="Rhea" id="RHEA-COMP:10700"/>
        <dbReference type="ChEBI" id="CHEBI:15377"/>
        <dbReference type="ChEBI" id="CHEBI:15378"/>
        <dbReference type="ChEBI" id="CHEBI:17826"/>
        <dbReference type="ChEBI" id="CHEBI:29950"/>
        <dbReference type="ChEBI" id="CHEBI:50058"/>
        <dbReference type="ChEBI" id="CHEBI:57856"/>
        <dbReference type="ChEBI" id="CHEBI:57925"/>
        <dbReference type="ChEBI" id="CHEBI:59789"/>
        <dbReference type="ChEBI" id="CHEBI:183640"/>
        <dbReference type="EC" id="2.1.1.137"/>
    </reaction>
</comment>
<protein>
    <recommendedName>
        <fullName evidence="5">Arsenite methyltransferase</fullName>
        <ecNumber evidence="4">2.1.1.137</ecNumber>
    </recommendedName>
</protein>
<dbReference type="EMBL" id="UOEU01000557">
    <property type="protein sequence ID" value="VAW34932.1"/>
    <property type="molecule type" value="Genomic_DNA"/>
</dbReference>
<proteinExistence type="inferred from homology"/>
<comment type="similarity">
    <text evidence="3">Belongs to the methyltransferase superfamily. Arsenite methyltransferase family.</text>
</comment>
<evidence type="ECO:0000256" key="8">
    <source>
        <dbReference type="ARBA" id="ARBA00048428"/>
    </source>
</evidence>
<dbReference type="NCBIfam" id="NF008823">
    <property type="entry name" value="PRK11873.1"/>
    <property type="match status" value="1"/>
</dbReference>
<dbReference type="EC" id="2.1.1.137" evidence="4"/>
<dbReference type="PANTHER" id="PTHR43675">
    <property type="entry name" value="ARSENITE METHYLTRANSFERASE"/>
    <property type="match status" value="1"/>
</dbReference>
<dbReference type="AlphaFoldDB" id="A0A3B0V837"/>
<dbReference type="SUPFAM" id="SSF53335">
    <property type="entry name" value="S-adenosyl-L-methionine-dependent methyltransferases"/>
    <property type="match status" value="1"/>
</dbReference>
<evidence type="ECO:0000313" key="10">
    <source>
        <dbReference type="EMBL" id="VAW34932.1"/>
    </source>
</evidence>